<sequence length="40" mass="4556">MFEGVTHVICCTGTTAFRSKRWSVENTPDKVDWEGVKNLI</sequence>
<evidence type="ECO:0000313" key="1">
    <source>
        <dbReference type="EMBL" id="KFK36823.1"/>
    </source>
</evidence>
<dbReference type="AlphaFoldDB" id="A0A087H3X1"/>
<organism evidence="1 2">
    <name type="scientific">Arabis alpina</name>
    <name type="common">Alpine rock-cress</name>
    <dbReference type="NCBI Taxonomy" id="50452"/>
    <lineage>
        <taxon>Eukaryota</taxon>
        <taxon>Viridiplantae</taxon>
        <taxon>Streptophyta</taxon>
        <taxon>Embryophyta</taxon>
        <taxon>Tracheophyta</taxon>
        <taxon>Spermatophyta</taxon>
        <taxon>Magnoliopsida</taxon>
        <taxon>eudicotyledons</taxon>
        <taxon>Gunneridae</taxon>
        <taxon>Pentapetalae</taxon>
        <taxon>rosids</taxon>
        <taxon>malvids</taxon>
        <taxon>Brassicales</taxon>
        <taxon>Brassicaceae</taxon>
        <taxon>Arabideae</taxon>
        <taxon>Arabis</taxon>
    </lineage>
</organism>
<dbReference type="PANTHER" id="PTHR15020:SF48">
    <property type="entry name" value="NAD(P)-BINDING ROSSMANN-FOLD SUPERFAMILY PROTEIN"/>
    <property type="match status" value="1"/>
</dbReference>
<evidence type="ECO:0000313" key="2">
    <source>
        <dbReference type="Proteomes" id="UP000029120"/>
    </source>
</evidence>
<dbReference type="PANTHER" id="PTHR15020">
    <property type="entry name" value="FLAVIN REDUCTASE-RELATED"/>
    <property type="match status" value="1"/>
</dbReference>
<dbReference type="Gramene" id="KFK36823">
    <property type="protein sequence ID" value="KFK36823"/>
    <property type="gene ID" value="AALP_AA4G176200"/>
</dbReference>
<keyword evidence="2" id="KW-1185">Reference proteome</keyword>
<dbReference type="eggNOG" id="KOG1203">
    <property type="taxonomic scope" value="Eukaryota"/>
</dbReference>
<protein>
    <submittedName>
        <fullName evidence="1">Uncharacterized protein</fullName>
    </submittedName>
</protein>
<proteinExistence type="predicted"/>
<gene>
    <name evidence="1" type="ordered locus">AALP_Aa4g176200</name>
</gene>
<reference evidence="2" key="1">
    <citation type="journal article" date="2015" name="Nat. Plants">
        <title>Genome expansion of Arabis alpina linked with retrotransposition and reduced symmetric DNA methylation.</title>
        <authorList>
            <person name="Willing E.M."/>
            <person name="Rawat V."/>
            <person name="Mandakova T."/>
            <person name="Maumus F."/>
            <person name="James G.V."/>
            <person name="Nordstroem K.J."/>
            <person name="Becker C."/>
            <person name="Warthmann N."/>
            <person name="Chica C."/>
            <person name="Szarzynska B."/>
            <person name="Zytnicki M."/>
            <person name="Albani M.C."/>
            <person name="Kiefer C."/>
            <person name="Bergonzi S."/>
            <person name="Castaings L."/>
            <person name="Mateos J.L."/>
            <person name="Berns M.C."/>
            <person name="Bujdoso N."/>
            <person name="Piofczyk T."/>
            <person name="de Lorenzo L."/>
            <person name="Barrero-Sicilia C."/>
            <person name="Mateos I."/>
            <person name="Piednoel M."/>
            <person name="Hagmann J."/>
            <person name="Chen-Min-Tao R."/>
            <person name="Iglesias-Fernandez R."/>
            <person name="Schuster S.C."/>
            <person name="Alonso-Blanco C."/>
            <person name="Roudier F."/>
            <person name="Carbonero P."/>
            <person name="Paz-Ares J."/>
            <person name="Davis S.J."/>
            <person name="Pecinka A."/>
            <person name="Quesneville H."/>
            <person name="Colot V."/>
            <person name="Lysak M.A."/>
            <person name="Weigel D."/>
            <person name="Coupland G."/>
            <person name="Schneeberger K."/>
        </authorList>
    </citation>
    <scope>NUCLEOTIDE SEQUENCE [LARGE SCALE GENOMIC DNA]</scope>
    <source>
        <strain evidence="2">cv. Pajares</strain>
    </source>
</reference>
<dbReference type="OrthoDB" id="419598at2759"/>
<dbReference type="Proteomes" id="UP000029120">
    <property type="component" value="Chromosome 4"/>
</dbReference>
<dbReference type="EMBL" id="CM002872">
    <property type="protein sequence ID" value="KFK36823.1"/>
    <property type="molecule type" value="Genomic_DNA"/>
</dbReference>
<name>A0A087H3X1_ARAAL</name>
<accession>A0A087H3X1</accession>